<dbReference type="AlphaFoldDB" id="A0A0F9BDC8"/>
<feature type="non-terminal residue" evidence="1">
    <location>
        <position position="1"/>
    </location>
</feature>
<organism evidence="1">
    <name type="scientific">marine sediment metagenome</name>
    <dbReference type="NCBI Taxonomy" id="412755"/>
    <lineage>
        <taxon>unclassified sequences</taxon>
        <taxon>metagenomes</taxon>
        <taxon>ecological metagenomes</taxon>
    </lineage>
</organism>
<accession>A0A0F9BDC8</accession>
<dbReference type="EMBL" id="LAZR01038384">
    <property type="protein sequence ID" value="KKL19700.1"/>
    <property type="molecule type" value="Genomic_DNA"/>
</dbReference>
<gene>
    <name evidence="1" type="ORF">LCGC14_2462860</name>
</gene>
<evidence type="ECO:0000313" key="1">
    <source>
        <dbReference type="EMBL" id="KKL19700.1"/>
    </source>
</evidence>
<proteinExistence type="predicted"/>
<comment type="caution">
    <text evidence="1">The sequence shown here is derived from an EMBL/GenBank/DDBJ whole genome shotgun (WGS) entry which is preliminary data.</text>
</comment>
<reference evidence="1" key="1">
    <citation type="journal article" date="2015" name="Nature">
        <title>Complex archaea that bridge the gap between prokaryotes and eukaryotes.</title>
        <authorList>
            <person name="Spang A."/>
            <person name="Saw J.H."/>
            <person name="Jorgensen S.L."/>
            <person name="Zaremba-Niedzwiedzka K."/>
            <person name="Martijn J."/>
            <person name="Lind A.E."/>
            <person name="van Eijk R."/>
            <person name="Schleper C."/>
            <person name="Guy L."/>
            <person name="Ettema T.J."/>
        </authorList>
    </citation>
    <scope>NUCLEOTIDE SEQUENCE</scope>
</reference>
<protein>
    <submittedName>
        <fullName evidence="1">Uncharacterized protein</fullName>
    </submittedName>
</protein>
<name>A0A0F9BDC8_9ZZZZ</name>
<sequence>ASLDDFEIMNLIILKHHLLINSEFDNISVTININQKSFNIRTEYKKDFEEDFPYLAFLEGKDDYTFNKKGYLPLDSILYLSFIKIRNLLNSKYKDFILKMDIFEHIQ</sequence>